<evidence type="ECO:0000256" key="1">
    <source>
        <dbReference type="ARBA" id="ARBA00022679"/>
    </source>
</evidence>
<dbReference type="SUPFAM" id="SSF89796">
    <property type="entry name" value="CoA-transferase family III (CaiB/BaiF)"/>
    <property type="match status" value="1"/>
</dbReference>
<dbReference type="Pfam" id="PF02515">
    <property type="entry name" value="CoA_transf_3"/>
    <property type="match status" value="1"/>
</dbReference>
<organism evidence="3">
    <name type="scientific">Streptomyces sp. R41</name>
    <dbReference type="NCBI Taxonomy" id="3238632"/>
    <lineage>
        <taxon>Bacteria</taxon>
        <taxon>Bacillati</taxon>
        <taxon>Actinomycetota</taxon>
        <taxon>Actinomycetes</taxon>
        <taxon>Kitasatosporales</taxon>
        <taxon>Streptomycetaceae</taxon>
        <taxon>Streptomyces</taxon>
    </lineage>
</organism>
<dbReference type="PANTHER" id="PTHR48207">
    <property type="entry name" value="SUCCINATE--HYDROXYMETHYLGLUTARATE COA-TRANSFERASE"/>
    <property type="match status" value="1"/>
</dbReference>
<dbReference type="Gene3D" id="3.40.50.10540">
    <property type="entry name" value="Crotonobetainyl-coa:carnitine coa-transferase, domain 1"/>
    <property type="match status" value="1"/>
</dbReference>
<accession>A0AB39RSD7</accession>
<evidence type="ECO:0000256" key="2">
    <source>
        <dbReference type="SAM" id="MobiDB-lite"/>
    </source>
</evidence>
<dbReference type="PANTHER" id="PTHR48207:SF3">
    <property type="entry name" value="SUCCINATE--HYDROXYMETHYLGLUTARATE COA-TRANSFERASE"/>
    <property type="match status" value="1"/>
</dbReference>
<proteinExistence type="predicted"/>
<dbReference type="InterPro" id="IPR044855">
    <property type="entry name" value="CoA-Trfase_III_dom3_sf"/>
</dbReference>
<gene>
    <name evidence="3" type="ORF">AB5J53_43975</name>
</gene>
<dbReference type="InterPro" id="IPR003673">
    <property type="entry name" value="CoA-Trfase_fam_III"/>
</dbReference>
<name>A0AB39RSD7_9ACTN</name>
<feature type="region of interest" description="Disordered" evidence="2">
    <location>
        <begin position="385"/>
        <end position="404"/>
    </location>
</feature>
<dbReference type="AlphaFoldDB" id="A0AB39RSD7"/>
<protein>
    <submittedName>
        <fullName evidence="3">CaiB/BaiF CoA transferase family protein</fullName>
    </submittedName>
</protein>
<reference evidence="3" key="1">
    <citation type="submission" date="2024-07" db="EMBL/GenBank/DDBJ databases">
        <authorList>
            <person name="Yu S.T."/>
        </authorList>
    </citation>
    <scope>NUCLEOTIDE SEQUENCE</scope>
    <source>
        <strain evidence="3">R41</strain>
    </source>
</reference>
<dbReference type="Gene3D" id="3.30.1540.10">
    <property type="entry name" value="formyl-coa transferase, domain 3"/>
    <property type="match status" value="1"/>
</dbReference>
<dbReference type="RefSeq" id="WP_369251176.1">
    <property type="nucleotide sequence ID" value="NZ_CP163443.1"/>
</dbReference>
<keyword evidence="1 3" id="KW-0808">Transferase</keyword>
<dbReference type="InterPro" id="IPR050483">
    <property type="entry name" value="CoA-transferase_III_domain"/>
</dbReference>
<dbReference type="EMBL" id="CP163443">
    <property type="protein sequence ID" value="XDQ58119.1"/>
    <property type="molecule type" value="Genomic_DNA"/>
</dbReference>
<sequence>MRPAFDGIRVLELGQIYNGPYCGLLFAQLGADVIKVEPPGGEPLRFRSHEPIESHEFVMLNSHKRSVMLDLKTDAGRQALLDLVETADVLIENYAPGTMERLQLSPARLLEHNPRLVVASGKGYGSTGPYAHMSAMDITVQAMSGSASATGEADGPPTKAGAAFVDFSGGIHLFGAISAALFQRERTGRGQIVEVSMHDTVYPMLASSLGGLHNNPGRELPERTGNRHTGMAIAPYNIYEASDGWLAIICIAERHWRGVATALGRPELIDDPRFRTQKDRVAHIDAVDEEVSSRTRTRTRAELVRDLQAAGVPCAPVKSIREVDSDEHLIQRGMIQYVEHPARGRVPVAGCPLRLSDSPVGPLRAAPPLGESTREVLAELARHAEAAGEAGTQINDEDPRHVHT</sequence>
<dbReference type="InterPro" id="IPR023606">
    <property type="entry name" value="CoA-Trfase_III_dom_1_sf"/>
</dbReference>
<evidence type="ECO:0000313" key="3">
    <source>
        <dbReference type="EMBL" id="XDQ58119.1"/>
    </source>
</evidence>
<dbReference type="GO" id="GO:0008410">
    <property type="term" value="F:CoA-transferase activity"/>
    <property type="evidence" value="ECO:0007669"/>
    <property type="project" value="TreeGrafter"/>
</dbReference>